<keyword evidence="1" id="KW-0472">Membrane</keyword>
<organism evidence="2 3">
    <name type="scientific">Brassica rapa subsp. trilocularis</name>
    <dbReference type="NCBI Taxonomy" id="1813537"/>
    <lineage>
        <taxon>Eukaryota</taxon>
        <taxon>Viridiplantae</taxon>
        <taxon>Streptophyta</taxon>
        <taxon>Embryophyta</taxon>
        <taxon>Tracheophyta</taxon>
        <taxon>Spermatophyta</taxon>
        <taxon>Magnoliopsida</taxon>
        <taxon>eudicotyledons</taxon>
        <taxon>Gunneridae</taxon>
        <taxon>Pentapetalae</taxon>
        <taxon>rosids</taxon>
        <taxon>malvids</taxon>
        <taxon>Brassicales</taxon>
        <taxon>Brassicaceae</taxon>
        <taxon>Brassiceae</taxon>
        <taxon>Brassica</taxon>
    </lineage>
</organism>
<dbReference type="PANTHER" id="PTHR31170">
    <property type="entry name" value="BNAC04G53230D PROTEIN"/>
    <property type="match status" value="1"/>
</dbReference>
<keyword evidence="3" id="KW-1185">Reference proteome</keyword>
<dbReference type="Pfam" id="PF03140">
    <property type="entry name" value="DUF247"/>
    <property type="match status" value="4"/>
</dbReference>
<dbReference type="EMBL" id="JADBGQ010000005">
    <property type="protein sequence ID" value="KAG5395867.1"/>
    <property type="molecule type" value="Genomic_DNA"/>
</dbReference>
<sequence length="900" mass="103913">MDLEQGIKLTSFTDNEPPKMILDKTNITGSGYVTKWSEGSRGPWDAPYQIATLGEVEESQKQKAIEDPTMENVTGTDNVGKWSEGFRDPSALNLKKPEKAKSKSIIKNPNEGFRVNDALRTFQYRCSKAISANTKPASGSQPEIPGLWSSSFSKEYCCIYRVPNWLRRVNPEAYTPQMLLLGPLQHSKKAEALELSKTDLRYMNYMNMERHKKKYLMEIAHRYGTETIIEFSRIIERDEHIIRASYAESTEWIKSAEFVEMIVRDAVFLLGFFLQTGTQKYQRNEDILFDVPCHITRILEDLILLENQLPYALLENLFEPFLFQFRFEETLRDIILRVFRFEGKLKKDVKFRHFTDLFRRVRVATLGLPEEQAARAEQSKIIKSLYNADKLDSAGVEFANVGEENDLSLVIVFKGGVLTMPCFTVEENTERVMRNMMALEQCHYPLSAYVCHYITFLDFLIYTDADVDLLVKKGSVAEMVNKLCLGLVDFGSYYEPIAEKLKKHYNSSLHRSVATLRRVYFKDIWTGTATVAAVVLLILALVQTVASVLQVTQSDPKSPPPQAPPRGNKFLPKRVPCRLRNVRPDAYTPQMLLIGPLSKKPQIMELSKNDSRHLEYEKMEQHKKKYLENFALMYGNQTVEEFIRIIVRDEQITGRRYIDKTGYFLFDESCHRDTIFEDLLLLENQLPFSLLENLFGPFFIKFGDNLTFRDFILGNFGFINKIKPEVNFIHITDMFRCVRVEKLARGHTERLWRNIMALEQCHYTYAAYVCHYIAFLDFLIDTEQDVELLVNKGVIKNLLGHSESVVEMVNKMCLGLADNGFYYYDIAERLNKYYDNRLNRFLATLRRVYFKDLWTGTATIAAVIILVLTLIGTVTSVLQVTQDDSDPTKSLLPPPPSRDL</sequence>
<keyword evidence="1" id="KW-0812">Transmembrane</keyword>
<evidence type="ECO:0000256" key="1">
    <source>
        <dbReference type="SAM" id="Phobius"/>
    </source>
</evidence>
<protein>
    <submittedName>
        <fullName evidence="2">Uncharacterized protein</fullName>
    </submittedName>
</protein>
<accession>A0ABQ7MAQ8</accession>
<evidence type="ECO:0000313" key="2">
    <source>
        <dbReference type="EMBL" id="KAG5395867.1"/>
    </source>
</evidence>
<comment type="caution">
    <text evidence="2">The sequence shown here is derived from an EMBL/GenBank/DDBJ whole genome shotgun (WGS) entry which is preliminary data.</text>
</comment>
<dbReference type="PANTHER" id="PTHR31170:SF8">
    <property type="entry name" value="EXPRESSED PROTEIN-RELATED"/>
    <property type="match status" value="1"/>
</dbReference>
<feature type="transmembrane region" description="Helical" evidence="1">
    <location>
        <begin position="524"/>
        <end position="549"/>
    </location>
</feature>
<feature type="transmembrane region" description="Helical" evidence="1">
    <location>
        <begin position="853"/>
        <end position="878"/>
    </location>
</feature>
<reference evidence="2 3" key="1">
    <citation type="submission" date="2021-03" db="EMBL/GenBank/DDBJ databases">
        <authorList>
            <person name="King G.J."/>
            <person name="Bancroft I."/>
            <person name="Baten A."/>
            <person name="Bloomfield J."/>
            <person name="Borpatragohain P."/>
            <person name="He Z."/>
            <person name="Irish N."/>
            <person name="Irwin J."/>
            <person name="Liu K."/>
            <person name="Mauleon R.P."/>
            <person name="Moore J."/>
            <person name="Morris R."/>
            <person name="Ostergaard L."/>
            <person name="Wang B."/>
            <person name="Wells R."/>
        </authorList>
    </citation>
    <scope>NUCLEOTIDE SEQUENCE [LARGE SCALE GENOMIC DNA]</scope>
    <source>
        <strain evidence="2">R-o-18</strain>
        <tissue evidence="2">Leaf</tissue>
    </source>
</reference>
<name>A0ABQ7MAQ8_BRACM</name>
<dbReference type="Proteomes" id="UP000823674">
    <property type="component" value="Chromosome A05"/>
</dbReference>
<keyword evidence="1" id="KW-1133">Transmembrane helix</keyword>
<evidence type="ECO:0000313" key="3">
    <source>
        <dbReference type="Proteomes" id="UP000823674"/>
    </source>
</evidence>
<proteinExistence type="predicted"/>
<gene>
    <name evidence="2" type="primary">A05p006340.1_BraROA</name>
    <name evidence="2" type="ORF">IGI04_017681</name>
</gene>
<dbReference type="InterPro" id="IPR004158">
    <property type="entry name" value="DUF247_pln"/>
</dbReference>